<evidence type="ECO:0000256" key="3">
    <source>
        <dbReference type="ARBA" id="ARBA00023143"/>
    </source>
</evidence>
<dbReference type="RefSeq" id="WP_069688499.1">
    <property type="nucleotide sequence ID" value="NZ_CP017147.1"/>
</dbReference>
<reference evidence="5 6" key="1">
    <citation type="journal article" date="2015" name="Antonie Van Leeuwenhoek">
        <title>Bosea vaviloviae sp. nov., a new species of slow-growing rhizobia isolated from nodules of the relict species Vavilovia formosa (Stev.) Fed.</title>
        <authorList>
            <person name="Safronova V.I."/>
            <person name="Kuznetsova I.G."/>
            <person name="Sazanova A.L."/>
            <person name="Kimeklis A.K."/>
            <person name="Belimov A.A."/>
            <person name="Andronov E.E."/>
            <person name="Pinaev A.G."/>
            <person name="Chizhevskaya E.P."/>
            <person name="Pukhaev A.R."/>
            <person name="Popov K.P."/>
            <person name="Willems A."/>
            <person name="Tikhonovich I.A."/>
        </authorList>
    </citation>
    <scope>NUCLEOTIDE SEQUENCE [LARGE SCALE GENOMIC DNA]</scope>
    <source>
        <strain evidence="5 6">Vaf18</strain>
    </source>
</reference>
<dbReference type="Pfam" id="PF02049">
    <property type="entry name" value="FliE"/>
    <property type="match status" value="1"/>
</dbReference>
<dbReference type="PANTHER" id="PTHR34653">
    <property type="match status" value="1"/>
</dbReference>
<keyword evidence="3 4" id="KW-0975">Bacterial flagellum</keyword>
<keyword evidence="6" id="KW-1185">Reference proteome</keyword>
<name>A0A1D7TVX3_9HYPH</name>
<dbReference type="GO" id="GO:0005198">
    <property type="term" value="F:structural molecule activity"/>
    <property type="evidence" value="ECO:0007669"/>
    <property type="project" value="InterPro"/>
</dbReference>
<comment type="similarity">
    <text evidence="2 4">Belongs to the FliE family.</text>
</comment>
<dbReference type="GO" id="GO:0009425">
    <property type="term" value="C:bacterial-type flagellum basal body"/>
    <property type="evidence" value="ECO:0007669"/>
    <property type="project" value="UniProtKB-SubCell"/>
</dbReference>
<dbReference type="GO" id="GO:0003774">
    <property type="term" value="F:cytoskeletal motor activity"/>
    <property type="evidence" value="ECO:0007669"/>
    <property type="project" value="InterPro"/>
</dbReference>
<dbReference type="STRING" id="1526658.BHK69_01095"/>
<sequence>MLNAISALAPVAGQIGQGLQSLAASAVRPGFTAEAATQAPGADFGSVFASVSQGFVDNLAQGEAAAVAGVQGKAAVQDVVQAVMSAEQSLQLAMAMRDKVVSAYQEFIHMAI</sequence>
<comment type="subcellular location">
    <subcellularLocation>
        <location evidence="1 4">Bacterial flagellum basal body</location>
    </subcellularLocation>
</comment>
<organism evidence="5 6">
    <name type="scientific">Bosea vaviloviae</name>
    <dbReference type="NCBI Taxonomy" id="1526658"/>
    <lineage>
        <taxon>Bacteria</taxon>
        <taxon>Pseudomonadati</taxon>
        <taxon>Pseudomonadota</taxon>
        <taxon>Alphaproteobacteria</taxon>
        <taxon>Hyphomicrobiales</taxon>
        <taxon>Boseaceae</taxon>
        <taxon>Bosea</taxon>
    </lineage>
</organism>
<dbReference type="Proteomes" id="UP000094969">
    <property type="component" value="Chromosome"/>
</dbReference>
<dbReference type="OrthoDB" id="9812413at2"/>
<dbReference type="AlphaFoldDB" id="A0A1D7TVX3"/>
<dbReference type="GO" id="GO:0071973">
    <property type="term" value="P:bacterial-type flagellum-dependent cell motility"/>
    <property type="evidence" value="ECO:0007669"/>
    <property type="project" value="InterPro"/>
</dbReference>
<dbReference type="PANTHER" id="PTHR34653:SF1">
    <property type="entry name" value="FLAGELLAR HOOK-BASAL BODY COMPLEX PROTEIN FLIE"/>
    <property type="match status" value="1"/>
</dbReference>
<protein>
    <recommendedName>
        <fullName evidence="4">Flagellar hook-basal body complex protein FliE</fullName>
    </recommendedName>
</protein>
<evidence type="ECO:0000256" key="4">
    <source>
        <dbReference type="HAMAP-Rule" id="MF_00724"/>
    </source>
</evidence>
<dbReference type="HAMAP" id="MF_00724">
    <property type="entry name" value="FliE"/>
    <property type="match status" value="1"/>
</dbReference>
<accession>A0A1D7TVX3</accession>
<gene>
    <name evidence="4" type="primary">fliE</name>
    <name evidence="5" type="ORF">BHK69_01095</name>
</gene>
<evidence type="ECO:0000313" key="5">
    <source>
        <dbReference type="EMBL" id="AOO79275.1"/>
    </source>
</evidence>
<evidence type="ECO:0000313" key="6">
    <source>
        <dbReference type="Proteomes" id="UP000094969"/>
    </source>
</evidence>
<proteinExistence type="inferred from homology"/>
<evidence type="ECO:0000256" key="1">
    <source>
        <dbReference type="ARBA" id="ARBA00004117"/>
    </source>
</evidence>
<dbReference type="EMBL" id="CP017147">
    <property type="protein sequence ID" value="AOO79275.1"/>
    <property type="molecule type" value="Genomic_DNA"/>
</dbReference>
<dbReference type="KEGG" id="bvv:BHK69_01095"/>
<dbReference type="InterPro" id="IPR001624">
    <property type="entry name" value="FliE"/>
</dbReference>
<evidence type="ECO:0000256" key="2">
    <source>
        <dbReference type="ARBA" id="ARBA00009272"/>
    </source>
</evidence>